<dbReference type="Proteomes" id="UP000308760">
    <property type="component" value="Unassembled WGS sequence"/>
</dbReference>
<proteinExistence type="predicted"/>
<name>A0A4V6T6M7_9ACTN</name>
<reference evidence="2 3" key="2">
    <citation type="submission" date="2019-05" db="EMBL/GenBank/DDBJ databases">
        <title>Glycomyces buryatensis sp. nov.</title>
        <authorList>
            <person name="Nikitina E."/>
        </authorList>
    </citation>
    <scope>NUCLEOTIDE SEQUENCE [LARGE SCALE GENOMIC DNA]</scope>
    <source>
        <strain evidence="2 3">18</strain>
    </source>
</reference>
<evidence type="ECO:0000256" key="1">
    <source>
        <dbReference type="SAM" id="Phobius"/>
    </source>
</evidence>
<comment type="caution">
    <text evidence="2">The sequence shown here is derived from an EMBL/GenBank/DDBJ whole genome shotgun (WGS) entry which is preliminary data.</text>
</comment>
<evidence type="ECO:0000313" key="3">
    <source>
        <dbReference type="Proteomes" id="UP000308760"/>
    </source>
</evidence>
<reference evidence="3" key="1">
    <citation type="submission" date="2019-04" db="EMBL/GenBank/DDBJ databases">
        <title>Nocardioides xinjiangensis sp. nov.</title>
        <authorList>
            <person name="Liu S."/>
        </authorList>
    </citation>
    <scope>NUCLEOTIDE SEQUENCE [LARGE SCALE GENOMIC DNA]</scope>
    <source>
        <strain evidence="3">18</strain>
    </source>
</reference>
<accession>A0A4V6T6M7</accession>
<feature type="transmembrane region" description="Helical" evidence="1">
    <location>
        <begin position="40"/>
        <end position="60"/>
    </location>
</feature>
<keyword evidence="1" id="KW-0812">Transmembrane</keyword>
<protein>
    <submittedName>
        <fullName evidence="2">Uncharacterized protein</fullName>
    </submittedName>
</protein>
<dbReference type="AlphaFoldDB" id="A0A4V6T6M7"/>
<dbReference type="RefSeq" id="WP_136536191.1">
    <property type="nucleotide sequence ID" value="NZ_STGY01000067.1"/>
</dbReference>
<gene>
    <name evidence="2" type="ORF">FAB82_19435</name>
</gene>
<dbReference type="EMBL" id="STGY01000067">
    <property type="protein sequence ID" value="THV38606.1"/>
    <property type="molecule type" value="Genomic_DNA"/>
</dbReference>
<organism evidence="2 3">
    <name type="scientific">Glycomyces buryatensis</name>
    <dbReference type="NCBI Taxonomy" id="2570927"/>
    <lineage>
        <taxon>Bacteria</taxon>
        <taxon>Bacillati</taxon>
        <taxon>Actinomycetota</taxon>
        <taxon>Actinomycetes</taxon>
        <taxon>Glycomycetales</taxon>
        <taxon>Glycomycetaceae</taxon>
        <taxon>Glycomyces</taxon>
    </lineage>
</organism>
<keyword evidence="1" id="KW-0472">Membrane</keyword>
<sequence length="85" mass="9276">MRHKEFPSARRHRRSFVTALWTAAASTGAAALLGYLMALSALAGWVLAAIITAVAVSVWLESRLARHTAPPPAPFYFLPQQRSTD</sequence>
<keyword evidence="3" id="KW-1185">Reference proteome</keyword>
<keyword evidence="1" id="KW-1133">Transmembrane helix</keyword>
<evidence type="ECO:0000313" key="2">
    <source>
        <dbReference type="EMBL" id="THV38606.1"/>
    </source>
</evidence>